<gene>
    <name evidence="3" type="ORF">GGR28_000579</name>
</gene>
<keyword evidence="1" id="KW-0175">Coiled coil</keyword>
<organism evidence="3 4">
    <name type="scientific">Neolewinella aquimaris</name>
    <dbReference type="NCBI Taxonomy" id="1835722"/>
    <lineage>
        <taxon>Bacteria</taxon>
        <taxon>Pseudomonadati</taxon>
        <taxon>Bacteroidota</taxon>
        <taxon>Saprospiria</taxon>
        <taxon>Saprospirales</taxon>
        <taxon>Lewinellaceae</taxon>
        <taxon>Neolewinella</taxon>
    </lineage>
</organism>
<evidence type="ECO:0000256" key="1">
    <source>
        <dbReference type="SAM" id="Coils"/>
    </source>
</evidence>
<dbReference type="InterPro" id="IPR025948">
    <property type="entry name" value="HTH-like_dom"/>
</dbReference>
<feature type="domain" description="HTH-like" evidence="2">
    <location>
        <begin position="74"/>
        <end position="130"/>
    </location>
</feature>
<protein>
    <submittedName>
        <fullName evidence="3">Transposase-like protein</fullName>
    </submittedName>
</protein>
<dbReference type="AlphaFoldDB" id="A0A840E7C8"/>
<dbReference type="Proteomes" id="UP000576209">
    <property type="component" value="Unassembled WGS sequence"/>
</dbReference>
<comment type="caution">
    <text evidence="3">The sequence shown here is derived from an EMBL/GenBank/DDBJ whole genome shotgun (WGS) entry which is preliminary data.</text>
</comment>
<dbReference type="EMBL" id="JACIFF010000001">
    <property type="protein sequence ID" value="MBB4077978.1"/>
    <property type="molecule type" value="Genomic_DNA"/>
</dbReference>
<name>A0A840E7C8_9BACT</name>
<dbReference type="Pfam" id="PF13276">
    <property type="entry name" value="HTH_21"/>
    <property type="match status" value="1"/>
</dbReference>
<evidence type="ECO:0000313" key="3">
    <source>
        <dbReference type="EMBL" id="MBB4077978.1"/>
    </source>
</evidence>
<evidence type="ECO:0000313" key="4">
    <source>
        <dbReference type="Proteomes" id="UP000576209"/>
    </source>
</evidence>
<keyword evidence="4" id="KW-1185">Reference proteome</keyword>
<accession>A0A840E7C8</accession>
<sequence length="130" mass="15440">MITHVADKFGIAATTLTRWRQEFGLENQVEPSGQGIKTMTDEERQIARLKMQLREAELERDNRRYKQMENVERRDDRLDGLFHRSFETSRGTYGSPLIWHDLARQGIRVFRATVGRRIRRKGLSPKRKKR</sequence>
<feature type="coiled-coil region" evidence="1">
    <location>
        <begin position="39"/>
        <end position="71"/>
    </location>
</feature>
<evidence type="ECO:0000259" key="2">
    <source>
        <dbReference type="Pfam" id="PF13276"/>
    </source>
</evidence>
<reference evidence="3 4" key="1">
    <citation type="submission" date="2020-08" db="EMBL/GenBank/DDBJ databases">
        <title>Genomic Encyclopedia of Type Strains, Phase IV (KMG-IV): sequencing the most valuable type-strain genomes for metagenomic binning, comparative biology and taxonomic classification.</title>
        <authorList>
            <person name="Goeker M."/>
        </authorList>
    </citation>
    <scope>NUCLEOTIDE SEQUENCE [LARGE SCALE GENOMIC DNA]</scope>
    <source>
        <strain evidence="3 4">DSM 105137</strain>
    </source>
</reference>
<proteinExistence type="predicted"/>